<keyword evidence="1" id="KW-0418">Kinase</keyword>
<dbReference type="AlphaFoldDB" id="A0A8J6NRV8"/>
<evidence type="ECO:0000313" key="2">
    <source>
        <dbReference type="Proteomes" id="UP000614469"/>
    </source>
</evidence>
<dbReference type="EMBL" id="JACNJN010000212">
    <property type="protein sequence ID" value="MBC8336922.1"/>
    <property type="molecule type" value="Genomic_DNA"/>
</dbReference>
<name>A0A8J6NRV8_9CHLR</name>
<dbReference type="Proteomes" id="UP000614469">
    <property type="component" value="Unassembled WGS sequence"/>
</dbReference>
<accession>A0A8J6NRV8</accession>
<reference evidence="1 2" key="1">
    <citation type="submission" date="2020-08" db="EMBL/GenBank/DDBJ databases">
        <title>Bridging the membrane lipid divide: bacteria of the FCB group superphylum have the potential to synthesize archaeal ether lipids.</title>
        <authorList>
            <person name="Villanueva L."/>
            <person name="Von Meijenfeldt F.A.B."/>
            <person name="Westbye A.B."/>
            <person name="Yadav S."/>
            <person name="Hopmans E.C."/>
            <person name="Dutilh B.E."/>
            <person name="Sinninghe Damste J.S."/>
        </authorList>
    </citation>
    <scope>NUCLEOTIDE SEQUENCE [LARGE SCALE GENOMIC DNA]</scope>
    <source>
        <strain evidence="1">NIOZ-UU36</strain>
    </source>
</reference>
<organism evidence="1 2">
    <name type="scientific">Candidatus Desulfolinea nitratireducens</name>
    <dbReference type="NCBI Taxonomy" id="2841698"/>
    <lineage>
        <taxon>Bacteria</taxon>
        <taxon>Bacillati</taxon>
        <taxon>Chloroflexota</taxon>
        <taxon>Anaerolineae</taxon>
        <taxon>Anaerolineales</taxon>
        <taxon>Anaerolineales incertae sedis</taxon>
        <taxon>Candidatus Desulfolinea</taxon>
    </lineage>
</organism>
<keyword evidence="1" id="KW-0808">Transferase</keyword>
<protein>
    <submittedName>
        <fullName evidence="1">Histidine kinase</fullName>
    </submittedName>
</protein>
<proteinExistence type="predicted"/>
<evidence type="ECO:0000313" key="1">
    <source>
        <dbReference type="EMBL" id="MBC8336922.1"/>
    </source>
</evidence>
<sequence length="54" mass="6228">MKKVRIKELEEKINELKERWPAHSTPPAMLQELDDLEEALALEIDKLDQKGADA</sequence>
<comment type="caution">
    <text evidence="1">The sequence shown here is derived from an EMBL/GenBank/DDBJ whole genome shotgun (WGS) entry which is preliminary data.</text>
</comment>
<dbReference type="GO" id="GO:0016301">
    <property type="term" value="F:kinase activity"/>
    <property type="evidence" value="ECO:0007669"/>
    <property type="project" value="UniProtKB-KW"/>
</dbReference>
<gene>
    <name evidence="1" type="ORF">H8E29_16830</name>
</gene>